<dbReference type="InterPro" id="IPR000994">
    <property type="entry name" value="Pept_M24"/>
</dbReference>
<dbReference type="PANTHER" id="PTHR10804">
    <property type="entry name" value="PROTEASE FAMILY M24 METHIONYL AMINOPEPTIDASE, AMINOPEPTIDASE P"/>
    <property type="match status" value="1"/>
</dbReference>
<reference evidence="5" key="1">
    <citation type="submission" date="2021-02" db="EMBL/GenBank/DDBJ databases">
        <authorList>
            <person name="Nowell W R."/>
        </authorList>
    </citation>
    <scope>NUCLEOTIDE SEQUENCE</scope>
</reference>
<sequence length="436" mass="49209">MSSSRSASIASSSDESTSSKTAQEETIANDLVVTKFKMASEITQRVLREVIDRCIPGTSVRETCIYGDKRLDEETLRVFKKDKDVKKGIAFPTCLSVNNYICHFSPLVSDPDMILKDNDVVKIDLGCHIDGYIAVAAHTIVIGATREKKVTGRRADCILAAYYAAEAALRLIKPGENNIAVTEMIDRIANVYHCKPVEGMISSQMSRGIIDGEKKIYQNPSEMQRRDNEKEEFALHEVYAVDILVSSGEGKPRETDIRTTVYKKKDFVYQLRMKSSRVFLSEVEKRFTLMPFTLRHFEDEKRARMGVIECANHDLVEPYPVYQEKDGEFVAQFKFTLLLMPNGQMKITGLPIDLDLYESEYKITDSDIKQLLTSSTQKKKKNKKKKKSTTGIGASALDNVEAVEDDGDEDFEDEPDEKTKKKTKAKQSKTNNNNNA</sequence>
<dbReference type="FunFam" id="3.90.230.10:FF:000013">
    <property type="entry name" value="DNA-binding protein, 42 kDa"/>
    <property type="match status" value="1"/>
</dbReference>
<name>A0A814N9F1_9BILA</name>
<dbReference type="SUPFAM" id="SSF55920">
    <property type="entry name" value="Creatinase/aminopeptidase"/>
    <property type="match status" value="1"/>
</dbReference>
<dbReference type="CDD" id="cd01089">
    <property type="entry name" value="PA2G4-like"/>
    <property type="match status" value="1"/>
</dbReference>
<dbReference type="AlphaFoldDB" id="A0A814N9F1"/>
<dbReference type="FunFam" id="1.10.10.10:FF:000029">
    <property type="entry name" value="Proliferation-associated 2G4, a"/>
    <property type="match status" value="1"/>
</dbReference>
<dbReference type="Gene3D" id="3.90.230.10">
    <property type="entry name" value="Creatinase/methionine aminopeptidase superfamily"/>
    <property type="match status" value="1"/>
</dbReference>
<protein>
    <recommendedName>
        <fullName evidence="3">Peptidase M24 domain-containing protein</fullName>
    </recommendedName>
</protein>
<feature type="compositionally biased region" description="Low complexity" evidence="2">
    <location>
        <begin position="1"/>
        <end position="19"/>
    </location>
</feature>
<evidence type="ECO:0000313" key="7">
    <source>
        <dbReference type="Proteomes" id="UP000663832"/>
    </source>
</evidence>
<feature type="region of interest" description="Disordered" evidence="2">
    <location>
        <begin position="1"/>
        <end position="24"/>
    </location>
</feature>
<accession>A0A814N9F1</accession>
<evidence type="ECO:0000313" key="4">
    <source>
        <dbReference type="EMBL" id="CAF0933059.1"/>
    </source>
</evidence>
<dbReference type="InterPro" id="IPR047113">
    <property type="entry name" value="PA2G4/ARX1"/>
</dbReference>
<dbReference type="Gene3D" id="1.10.10.10">
    <property type="entry name" value="Winged helix-like DNA-binding domain superfamily/Winged helix DNA-binding domain"/>
    <property type="match status" value="1"/>
</dbReference>
<dbReference type="InterPro" id="IPR004545">
    <property type="entry name" value="PA2G4"/>
</dbReference>
<dbReference type="Pfam" id="PF00557">
    <property type="entry name" value="Peptidase_M24"/>
    <property type="match status" value="1"/>
</dbReference>
<feature type="domain" description="Peptidase M24" evidence="3">
    <location>
        <begin position="36"/>
        <end position="189"/>
    </location>
</feature>
<feature type="region of interest" description="Disordered" evidence="2">
    <location>
        <begin position="376"/>
        <end position="436"/>
    </location>
</feature>
<evidence type="ECO:0000259" key="3">
    <source>
        <dbReference type="Pfam" id="PF00557"/>
    </source>
</evidence>
<evidence type="ECO:0000256" key="1">
    <source>
        <dbReference type="ARBA" id="ARBA00007319"/>
    </source>
</evidence>
<comment type="caution">
    <text evidence="5">The sequence shown here is derived from an EMBL/GenBank/DDBJ whole genome shotgun (WGS) entry which is preliminary data.</text>
</comment>
<gene>
    <name evidence="4" type="ORF">BJG266_LOCUS12209</name>
    <name evidence="5" type="ORF">QVE165_LOCUS19694</name>
    <name evidence="6" type="ORF">QVE165_LOCUS20224</name>
</gene>
<dbReference type="PANTHER" id="PTHR10804:SF11">
    <property type="entry name" value="PROLIFERATION-ASSOCIATED PROTEIN 2G4"/>
    <property type="match status" value="1"/>
</dbReference>
<feature type="compositionally biased region" description="Basic residues" evidence="2">
    <location>
        <begin position="377"/>
        <end position="388"/>
    </location>
</feature>
<dbReference type="EMBL" id="CAJNOM010000121">
    <property type="protein sequence ID" value="CAF1089711.1"/>
    <property type="molecule type" value="Genomic_DNA"/>
</dbReference>
<dbReference type="NCBIfam" id="TIGR00495">
    <property type="entry name" value="crvDNA_42K"/>
    <property type="match status" value="1"/>
</dbReference>
<dbReference type="EMBL" id="CAJNOI010000046">
    <property type="protein sequence ID" value="CAF0933059.1"/>
    <property type="molecule type" value="Genomic_DNA"/>
</dbReference>
<dbReference type="InterPro" id="IPR036388">
    <property type="entry name" value="WH-like_DNA-bd_sf"/>
</dbReference>
<proteinExistence type="inferred from homology"/>
<evidence type="ECO:0000313" key="6">
    <source>
        <dbReference type="EMBL" id="CAF1099629.1"/>
    </source>
</evidence>
<organism evidence="5 7">
    <name type="scientific">Adineta steineri</name>
    <dbReference type="NCBI Taxonomy" id="433720"/>
    <lineage>
        <taxon>Eukaryota</taxon>
        <taxon>Metazoa</taxon>
        <taxon>Spiralia</taxon>
        <taxon>Gnathifera</taxon>
        <taxon>Rotifera</taxon>
        <taxon>Eurotatoria</taxon>
        <taxon>Bdelloidea</taxon>
        <taxon>Adinetida</taxon>
        <taxon>Adinetidae</taxon>
        <taxon>Adineta</taxon>
    </lineage>
</organism>
<dbReference type="InterPro" id="IPR036390">
    <property type="entry name" value="WH_DNA-bd_sf"/>
</dbReference>
<evidence type="ECO:0000256" key="2">
    <source>
        <dbReference type="SAM" id="MobiDB-lite"/>
    </source>
</evidence>
<feature type="compositionally biased region" description="Acidic residues" evidence="2">
    <location>
        <begin position="401"/>
        <end position="416"/>
    </location>
</feature>
<dbReference type="InterPro" id="IPR036005">
    <property type="entry name" value="Creatinase/aminopeptidase-like"/>
</dbReference>
<dbReference type="OrthoDB" id="5876363at2759"/>
<dbReference type="Proteomes" id="UP000663832">
    <property type="component" value="Unassembled WGS sequence"/>
</dbReference>
<evidence type="ECO:0000313" key="5">
    <source>
        <dbReference type="EMBL" id="CAF1089711.1"/>
    </source>
</evidence>
<keyword evidence="7" id="KW-1185">Reference proteome</keyword>
<dbReference type="SUPFAM" id="SSF46785">
    <property type="entry name" value="Winged helix' DNA-binding domain"/>
    <property type="match status" value="1"/>
</dbReference>
<comment type="similarity">
    <text evidence="1">Belongs to the peptidase M24 family.</text>
</comment>
<dbReference type="Proteomes" id="UP000663877">
    <property type="component" value="Unassembled WGS sequence"/>
</dbReference>
<dbReference type="EMBL" id="CAJNOM010000126">
    <property type="protein sequence ID" value="CAF1099629.1"/>
    <property type="molecule type" value="Genomic_DNA"/>
</dbReference>